<evidence type="ECO:0000313" key="4">
    <source>
        <dbReference type="Proteomes" id="UP000075809"/>
    </source>
</evidence>
<proteinExistence type="predicted"/>
<feature type="region of interest" description="Disordered" evidence="1">
    <location>
        <begin position="313"/>
        <end position="342"/>
    </location>
</feature>
<feature type="compositionally biased region" description="Polar residues" evidence="1">
    <location>
        <begin position="501"/>
        <end position="512"/>
    </location>
</feature>
<feature type="transmembrane region" description="Helical" evidence="2">
    <location>
        <begin position="955"/>
        <end position="972"/>
    </location>
</feature>
<feature type="compositionally biased region" description="Basic and acidic residues" evidence="1">
    <location>
        <begin position="513"/>
        <end position="530"/>
    </location>
</feature>
<organism evidence="3 4">
    <name type="scientific">Mycetomoellerius zeteki</name>
    <dbReference type="NCBI Taxonomy" id="64791"/>
    <lineage>
        <taxon>Eukaryota</taxon>
        <taxon>Metazoa</taxon>
        <taxon>Ecdysozoa</taxon>
        <taxon>Arthropoda</taxon>
        <taxon>Hexapoda</taxon>
        <taxon>Insecta</taxon>
        <taxon>Pterygota</taxon>
        <taxon>Neoptera</taxon>
        <taxon>Endopterygota</taxon>
        <taxon>Hymenoptera</taxon>
        <taxon>Apocrita</taxon>
        <taxon>Aculeata</taxon>
        <taxon>Formicoidea</taxon>
        <taxon>Formicidae</taxon>
        <taxon>Myrmicinae</taxon>
        <taxon>Mycetomoellerius</taxon>
    </lineage>
</organism>
<feature type="compositionally biased region" description="Low complexity" evidence="1">
    <location>
        <begin position="354"/>
        <end position="366"/>
    </location>
</feature>
<feature type="region of interest" description="Disordered" evidence="1">
    <location>
        <begin position="699"/>
        <end position="719"/>
    </location>
</feature>
<sequence length="982" mass="112334">MPKLKIVTSNTHARPHFASHTQSSLMKTRTPMKLKKLSSIKNENESKKSQKSVIPKSNRIYKKRSNITKQSKSMQMLVMILKQQVDRHSTIFLPGSDLTETTCQLENSLISLQDNLIKDVSHNLKNCIASPAKLATLRSKQTKVMNEFESSAENLHDSQDGTNCAGRDNSDDIHDASEARTVIDITCKLQLHLSDEEEPADSHNKVENLYRRTECEEKLDDSSNKNCTEMQVHPQTVNVATNRKRMGKTWMFRKAKTQNEHVDVDRTCRTDLQKSETTQHVGTVMNSDAIIQKRGALQKTLTFHQRAWRPAGIPKNFTKSTTSLQPMSQKSSQSAEKFASTKSKHLSTECIKSFNSESTSTSENQSKMLMKENRDPRANRVTKMFDYPTEMKQRQKLQSGGMLPKKKRSRTKIASKVLDKCDDANPTLAKSKSRHCQTRKIIPNESSNNIEEHRTEPTLTYRKSRTLEVIHTLRKIIDSVRENDDAEENVKRNDHEKNDNNEMQMSPNNDTLQNDKLHSTKDINLDEADRYSRRSISTQVKLDSPSYHEIDAEKDQDLMEILNLTRIVATQTLPSYIRNVVDIGCNTPVIVCNDVGVSCDLIGSTDLTEMEPTMIEDKSTSNVHIEPSSIKVNVENEDINRNKELLLSECKEILNTRLKLENCDIPANTINDVAGEIEKIMREEVYRIFFKSLKNSDDNTNVDIDEEQESTKCSSNHNVSSTSINNLFSEKSRSSICDYDTSSSSEEIVEDLTSDVIATFELAAERARNLHEAVIIYHKNLMSRESGKQNEEKVEDYETSEFSDEQNCFEKYTSFISRENENKIRSECDAICHFVNNEYFSGFSTCSSRDSSSDRTCGTKFLKSSKDGNYVGMKREEENAVFSENERAIARSILNKRSDLEDVKSMMQLVHRTQEDYALELLESEKSFDMEKIKNDKILALPAANKKTSLISREYLLSFIYCIVYTVVFWYLQYSFRCDSTK</sequence>
<feature type="region of interest" description="Disordered" evidence="1">
    <location>
        <begin position="484"/>
        <end position="530"/>
    </location>
</feature>
<dbReference type="AlphaFoldDB" id="A0A151XIW5"/>
<gene>
    <name evidence="3" type="ORF">ALC60_00742</name>
</gene>
<accession>A0A151XIW5</accession>
<protein>
    <submittedName>
        <fullName evidence="3">Uncharacterized protein</fullName>
    </submittedName>
</protein>
<dbReference type="Proteomes" id="UP000075809">
    <property type="component" value="Unassembled WGS sequence"/>
</dbReference>
<keyword evidence="2" id="KW-0472">Membrane</keyword>
<feature type="region of interest" description="Disordered" evidence="1">
    <location>
        <begin position="149"/>
        <end position="172"/>
    </location>
</feature>
<evidence type="ECO:0000256" key="1">
    <source>
        <dbReference type="SAM" id="MobiDB-lite"/>
    </source>
</evidence>
<keyword evidence="2" id="KW-1133">Transmembrane helix</keyword>
<name>A0A151XIW5_9HYME</name>
<dbReference type="KEGG" id="mzt:108722978"/>
<reference evidence="3 4" key="1">
    <citation type="submission" date="2015-09" db="EMBL/GenBank/DDBJ databases">
        <title>Trachymyrmex zeteki WGS genome.</title>
        <authorList>
            <person name="Nygaard S."/>
            <person name="Hu H."/>
            <person name="Boomsma J."/>
            <person name="Zhang G."/>
        </authorList>
    </citation>
    <scope>NUCLEOTIDE SEQUENCE [LARGE SCALE GENOMIC DNA]</scope>
    <source>
        <strain evidence="3">Tzet28-1</strain>
        <tissue evidence="3">Whole body</tissue>
    </source>
</reference>
<dbReference type="EMBL" id="KQ982080">
    <property type="protein sequence ID" value="KYQ60334.1"/>
    <property type="molecule type" value="Genomic_DNA"/>
</dbReference>
<feature type="region of interest" description="Disordered" evidence="1">
    <location>
        <begin position="354"/>
        <end position="377"/>
    </location>
</feature>
<keyword evidence="4" id="KW-1185">Reference proteome</keyword>
<keyword evidence="2" id="KW-0812">Transmembrane</keyword>
<evidence type="ECO:0000313" key="3">
    <source>
        <dbReference type="EMBL" id="KYQ60334.1"/>
    </source>
</evidence>
<evidence type="ECO:0000256" key="2">
    <source>
        <dbReference type="SAM" id="Phobius"/>
    </source>
</evidence>
<feature type="compositionally biased region" description="Polar residues" evidence="1">
    <location>
        <begin position="317"/>
        <end position="335"/>
    </location>
</feature>
<dbReference type="OrthoDB" id="7605575at2759"/>
<feature type="compositionally biased region" description="Basic and acidic residues" evidence="1">
    <location>
        <begin position="484"/>
        <end position="500"/>
    </location>
</feature>
<dbReference type="STRING" id="64791.A0A151XIW5"/>